<keyword evidence="3" id="KW-1185">Reference proteome</keyword>
<accession>A0ABU3M6T9</accession>
<dbReference type="EMBL" id="JAVTLL010000045">
    <property type="protein sequence ID" value="MDT7847236.1"/>
    <property type="molecule type" value="Genomic_DNA"/>
</dbReference>
<evidence type="ECO:0000313" key="3">
    <source>
        <dbReference type="Proteomes" id="UP001257948"/>
    </source>
</evidence>
<keyword evidence="1" id="KW-0472">Membrane</keyword>
<reference evidence="3" key="1">
    <citation type="submission" date="2023-07" db="EMBL/GenBank/DDBJ databases">
        <title>Draft genome sequence of the endophytic actinobacterium Streptomyces justiciae WPN32, a potential antibiotic producer.</title>
        <authorList>
            <person name="Yasawong M."/>
            <person name="Pana W."/>
            <person name="Ganta P."/>
            <person name="Santapan N."/>
            <person name="Songngamsuk T."/>
            <person name="Phatcharaharikarn M."/>
            <person name="Kerdtoob S."/>
            <person name="Nantapong N."/>
        </authorList>
    </citation>
    <scope>NUCLEOTIDE SEQUENCE [LARGE SCALE GENOMIC DNA]</scope>
    <source>
        <strain evidence="3">WPN32</strain>
    </source>
</reference>
<name>A0ABU3M6T9_9ACTN</name>
<dbReference type="Proteomes" id="UP001257948">
    <property type="component" value="Unassembled WGS sequence"/>
</dbReference>
<proteinExistence type="predicted"/>
<comment type="caution">
    <text evidence="2">The sequence shown here is derived from an EMBL/GenBank/DDBJ whole genome shotgun (WGS) entry which is preliminary data.</text>
</comment>
<keyword evidence="1" id="KW-1133">Transmembrane helix</keyword>
<organism evidence="2 3">
    <name type="scientific">Streptomyces justiciae</name>
    <dbReference type="NCBI Taxonomy" id="2780140"/>
    <lineage>
        <taxon>Bacteria</taxon>
        <taxon>Bacillati</taxon>
        <taxon>Actinomycetota</taxon>
        <taxon>Actinomycetes</taxon>
        <taxon>Kitasatosporales</taxon>
        <taxon>Streptomycetaceae</taxon>
        <taxon>Streptomyces</taxon>
    </lineage>
</organism>
<feature type="transmembrane region" description="Helical" evidence="1">
    <location>
        <begin position="35"/>
        <end position="52"/>
    </location>
</feature>
<dbReference type="RefSeq" id="WP_314207432.1">
    <property type="nucleotide sequence ID" value="NZ_JAVTLL010000045.1"/>
</dbReference>
<evidence type="ECO:0000313" key="2">
    <source>
        <dbReference type="EMBL" id="MDT7847236.1"/>
    </source>
</evidence>
<gene>
    <name evidence="2" type="ORF">RQC66_41590</name>
</gene>
<keyword evidence="1" id="KW-0812">Transmembrane</keyword>
<evidence type="ECO:0000256" key="1">
    <source>
        <dbReference type="SAM" id="Phobius"/>
    </source>
</evidence>
<sequence>MTTSRRDARICLTVAVLSFASGVYAAVHTTWLCLFGFYAAAFFAWCTARLYADDRRELEIHERARRAALVDDLVLQQTPVPCCSFWRHSAGAVHSADCPDSRSAA</sequence>
<protein>
    <submittedName>
        <fullName evidence="2">Uncharacterized protein</fullName>
    </submittedName>
</protein>